<dbReference type="EMBL" id="JAPZBO010000010">
    <property type="protein sequence ID" value="KAJ5299180.1"/>
    <property type="molecule type" value="Genomic_DNA"/>
</dbReference>
<dbReference type="OrthoDB" id="4241002at2759"/>
<evidence type="ECO:0000313" key="2">
    <source>
        <dbReference type="EMBL" id="KAJ5299180.1"/>
    </source>
</evidence>
<proteinExistence type="predicted"/>
<comment type="caution">
    <text evidence="2">The sequence shown here is derived from an EMBL/GenBank/DDBJ whole genome shotgun (WGS) entry which is preliminary data.</text>
</comment>
<reference evidence="2" key="2">
    <citation type="journal article" date="2023" name="IMA Fungus">
        <title>Comparative genomic study of the Penicillium genus elucidates a diverse pangenome and 15 lateral gene transfer events.</title>
        <authorList>
            <person name="Petersen C."/>
            <person name="Sorensen T."/>
            <person name="Nielsen M.R."/>
            <person name="Sondergaard T.E."/>
            <person name="Sorensen J.L."/>
            <person name="Fitzpatrick D.A."/>
            <person name="Frisvad J.C."/>
            <person name="Nielsen K.L."/>
        </authorList>
    </citation>
    <scope>NUCLEOTIDE SEQUENCE</scope>
    <source>
        <strain evidence="2">IBT 21472</strain>
    </source>
</reference>
<protein>
    <submittedName>
        <fullName evidence="2">Uncharacterized protein</fullName>
    </submittedName>
</protein>
<feature type="signal peptide" evidence="1">
    <location>
        <begin position="1"/>
        <end position="19"/>
    </location>
</feature>
<keyword evidence="1" id="KW-0732">Signal</keyword>
<reference evidence="2" key="1">
    <citation type="submission" date="2022-12" db="EMBL/GenBank/DDBJ databases">
        <authorList>
            <person name="Petersen C."/>
        </authorList>
    </citation>
    <scope>NUCLEOTIDE SEQUENCE</scope>
    <source>
        <strain evidence="2">IBT 21472</strain>
    </source>
</reference>
<evidence type="ECO:0000256" key="1">
    <source>
        <dbReference type="SAM" id="SignalP"/>
    </source>
</evidence>
<organism evidence="2 3">
    <name type="scientific">Penicillium atrosanguineum</name>
    <dbReference type="NCBI Taxonomy" id="1132637"/>
    <lineage>
        <taxon>Eukaryota</taxon>
        <taxon>Fungi</taxon>
        <taxon>Dikarya</taxon>
        <taxon>Ascomycota</taxon>
        <taxon>Pezizomycotina</taxon>
        <taxon>Eurotiomycetes</taxon>
        <taxon>Eurotiomycetidae</taxon>
        <taxon>Eurotiales</taxon>
        <taxon>Aspergillaceae</taxon>
        <taxon>Penicillium</taxon>
    </lineage>
</organism>
<gene>
    <name evidence="2" type="ORF">N7476_010737</name>
</gene>
<dbReference type="Proteomes" id="UP001147746">
    <property type="component" value="Unassembled WGS sequence"/>
</dbReference>
<dbReference type="AlphaFoldDB" id="A0A9W9GFC8"/>
<accession>A0A9W9GFC8</accession>
<name>A0A9W9GFC8_9EURO</name>
<sequence>MPSLLRIILSATLLINASAFPLLHVRDATEWNFDLFPTVRCNGTADVHTGSGSTGCRANLPTEAAAYRLNTIAEGCRVQFFDNTMCDESEMSVIAGPLTTSETCRVPASGHRYGSYQVTCDEE</sequence>
<evidence type="ECO:0000313" key="3">
    <source>
        <dbReference type="Proteomes" id="UP001147746"/>
    </source>
</evidence>
<feature type="chain" id="PRO_5041194739" evidence="1">
    <location>
        <begin position="20"/>
        <end position="123"/>
    </location>
</feature>
<keyword evidence="3" id="KW-1185">Reference proteome</keyword>